<sequence length="381" mass="40906">MSDLSFGFVEFISSGYAAGGFMSDKNMQDRAAGAIMGAFIGDALGLGPHWYYDLTELRHDYGDWITDYTDPKPARYHAGLKAGQLSQAGFILKLMVQSLVERGGYETEDFCRRMDEILFPLLDGTPVNGPGSYTSQSIRETWRRRVQQKLRWGQTGGHADTTEAAERTLAIAVRYACRPDKLAAAITDNTILTQSDEMVVAMTVAYGAVLGLLIQGHVLDTDLSGKLMNLVKSGALPFHAVTGDNLQPPRPGDPDPPRAGHFASPDALLTPSYMAAAAVDPDIRIEPAWKVSVVYGMPCAIYHLLPAAYYLAARFHDDFESAVLHAINGGGQNLSRAILTGALVGAQTGLSGIPQRLLDGLDDSATLGKLATELAAMANSA</sequence>
<organism evidence="4 5">
    <name type="scientific">Nitrosomonas eutropha</name>
    <dbReference type="NCBI Taxonomy" id="916"/>
    <lineage>
        <taxon>Bacteria</taxon>
        <taxon>Pseudomonadati</taxon>
        <taxon>Pseudomonadota</taxon>
        <taxon>Betaproteobacteria</taxon>
        <taxon>Nitrosomonadales</taxon>
        <taxon>Nitrosomonadaceae</taxon>
        <taxon>Nitrosomonas</taxon>
    </lineage>
</organism>
<accession>A0A1I7HA01</accession>
<feature type="binding site" evidence="3">
    <location>
        <position position="86"/>
    </location>
    <ligand>
        <name>Mg(2+)</name>
        <dbReference type="ChEBI" id="CHEBI:18420"/>
        <label>1</label>
    </ligand>
</feature>
<dbReference type="InterPro" id="IPR050792">
    <property type="entry name" value="ADP-ribosylglycohydrolase"/>
</dbReference>
<comment type="similarity">
    <text evidence="1">Belongs to the ADP-ribosylglycohydrolase family.</text>
</comment>
<evidence type="ECO:0000256" key="3">
    <source>
        <dbReference type="PIRSR" id="PIRSR605502-1"/>
    </source>
</evidence>
<name>A0A1I7HA01_9PROT</name>
<evidence type="ECO:0000256" key="1">
    <source>
        <dbReference type="ARBA" id="ARBA00010702"/>
    </source>
</evidence>
<reference evidence="4 5" key="1">
    <citation type="submission" date="2016-10" db="EMBL/GenBank/DDBJ databases">
        <authorList>
            <person name="de Groot N.N."/>
        </authorList>
    </citation>
    <scope>NUCLEOTIDE SEQUENCE [LARGE SCALE GENOMIC DNA]</scope>
    <source>
        <strain evidence="4 5">Nm24</strain>
    </source>
</reference>
<dbReference type="SUPFAM" id="SSF101478">
    <property type="entry name" value="ADP-ribosylglycohydrolase"/>
    <property type="match status" value="1"/>
</dbReference>
<keyword evidence="3" id="KW-0479">Metal-binding</keyword>
<dbReference type="AlphaFoldDB" id="A0A1I7HA01"/>
<evidence type="ECO:0000313" key="4">
    <source>
        <dbReference type="EMBL" id="SFU57432.1"/>
    </source>
</evidence>
<feature type="binding site" evidence="3">
    <location>
        <position position="335"/>
    </location>
    <ligand>
        <name>Mg(2+)</name>
        <dbReference type="ChEBI" id="CHEBI:18420"/>
        <label>1</label>
    </ligand>
</feature>
<dbReference type="GO" id="GO:0016787">
    <property type="term" value="F:hydrolase activity"/>
    <property type="evidence" value="ECO:0007669"/>
    <property type="project" value="UniProtKB-KW"/>
</dbReference>
<dbReference type="Pfam" id="PF03747">
    <property type="entry name" value="ADP_ribosyl_GH"/>
    <property type="match status" value="1"/>
</dbReference>
<dbReference type="PANTHER" id="PTHR16222:SF24">
    <property type="entry name" value="ADP-RIBOSYLHYDROLASE ARH3"/>
    <property type="match status" value="1"/>
</dbReference>
<comment type="cofactor">
    <cofactor evidence="3">
        <name>Mg(2+)</name>
        <dbReference type="ChEBI" id="CHEBI:18420"/>
    </cofactor>
    <text evidence="3">Binds 2 magnesium ions per subunit.</text>
</comment>
<dbReference type="EMBL" id="FPBL01000004">
    <property type="protein sequence ID" value="SFU57432.1"/>
    <property type="molecule type" value="Genomic_DNA"/>
</dbReference>
<evidence type="ECO:0000256" key="2">
    <source>
        <dbReference type="ARBA" id="ARBA00022801"/>
    </source>
</evidence>
<keyword evidence="3" id="KW-0460">Magnesium</keyword>
<gene>
    <name evidence="4" type="ORF">SAMN05216339_104173</name>
</gene>
<evidence type="ECO:0000313" key="5">
    <source>
        <dbReference type="Proteomes" id="UP000183926"/>
    </source>
</evidence>
<dbReference type="GO" id="GO:0046872">
    <property type="term" value="F:metal ion binding"/>
    <property type="evidence" value="ECO:0007669"/>
    <property type="project" value="UniProtKB-KW"/>
</dbReference>
<dbReference type="InterPro" id="IPR005502">
    <property type="entry name" value="Ribosyl_crysJ1"/>
</dbReference>
<keyword evidence="2 4" id="KW-0378">Hydrolase</keyword>
<dbReference type="Gene3D" id="1.10.4080.10">
    <property type="entry name" value="ADP-ribosylation/Crystallin J1"/>
    <property type="match status" value="1"/>
</dbReference>
<protein>
    <submittedName>
        <fullName evidence="4">ADP-ribosylglycohydrolase</fullName>
    </submittedName>
</protein>
<dbReference type="InterPro" id="IPR036705">
    <property type="entry name" value="Ribosyl_crysJ1_sf"/>
</dbReference>
<proteinExistence type="inferred from homology"/>
<dbReference type="Proteomes" id="UP000183926">
    <property type="component" value="Unassembled WGS sequence"/>
</dbReference>
<dbReference type="PANTHER" id="PTHR16222">
    <property type="entry name" value="ADP-RIBOSYLGLYCOHYDROLASE"/>
    <property type="match status" value="1"/>
</dbReference>